<reference evidence="8" key="1">
    <citation type="submission" date="2020-07" db="EMBL/GenBank/DDBJ databases">
        <authorList>
            <person name="Nieuwenhuis M."/>
            <person name="Van De Peppel L.J.J."/>
        </authorList>
    </citation>
    <scope>NUCLEOTIDE SEQUENCE</scope>
    <source>
        <strain evidence="8">AP01</strain>
        <tissue evidence="8">Mycelium</tissue>
    </source>
</reference>
<dbReference type="InterPro" id="IPR011071">
    <property type="entry name" value="Lyase_8-like_C"/>
</dbReference>
<feature type="domain" description="Polysaccharide lyase family 8 C-terminal" evidence="6">
    <location>
        <begin position="653"/>
        <end position="723"/>
    </location>
</feature>
<evidence type="ECO:0000313" key="9">
    <source>
        <dbReference type="Proteomes" id="UP000775547"/>
    </source>
</evidence>
<feature type="chain" id="PRO_5040256219" description="Polysaccharide lyase family 8 protein" evidence="4">
    <location>
        <begin position="25"/>
        <end position="768"/>
    </location>
</feature>
<dbReference type="Proteomes" id="UP000775547">
    <property type="component" value="Unassembled WGS sequence"/>
</dbReference>
<dbReference type="InterPro" id="IPR003159">
    <property type="entry name" value="Lyase_8_central_dom"/>
</dbReference>
<dbReference type="InterPro" id="IPR004103">
    <property type="entry name" value="Lyase_8_C"/>
</dbReference>
<proteinExistence type="inferred from homology"/>
<feature type="domain" description="Polysaccharide lyase family 8 central" evidence="5">
    <location>
        <begin position="397"/>
        <end position="637"/>
    </location>
</feature>
<dbReference type="Gene3D" id="1.50.10.100">
    <property type="entry name" value="Chondroitin AC/alginate lyase"/>
    <property type="match status" value="2"/>
</dbReference>
<dbReference type="SUPFAM" id="SSF74650">
    <property type="entry name" value="Galactose mutarotase-like"/>
    <property type="match status" value="1"/>
</dbReference>
<evidence type="ECO:0000256" key="1">
    <source>
        <dbReference type="ARBA" id="ARBA00006699"/>
    </source>
</evidence>
<dbReference type="EMBL" id="JABCKV010000249">
    <property type="protein sequence ID" value="KAG5641787.1"/>
    <property type="molecule type" value="Genomic_DNA"/>
</dbReference>
<keyword evidence="3" id="KW-0456">Lyase</keyword>
<dbReference type="AlphaFoldDB" id="A0A9P7G7A5"/>
<organism evidence="8 9">
    <name type="scientific">Asterophora parasitica</name>
    <dbReference type="NCBI Taxonomy" id="117018"/>
    <lineage>
        <taxon>Eukaryota</taxon>
        <taxon>Fungi</taxon>
        <taxon>Dikarya</taxon>
        <taxon>Basidiomycota</taxon>
        <taxon>Agaricomycotina</taxon>
        <taxon>Agaricomycetes</taxon>
        <taxon>Agaricomycetidae</taxon>
        <taxon>Agaricales</taxon>
        <taxon>Tricholomatineae</taxon>
        <taxon>Lyophyllaceae</taxon>
        <taxon>Asterophora</taxon>
    </lineage>
</organism>
<dbReference type="InterPro" id="IPR008929">
    <property type="entry name" value="Chondroitin_lyas"/>
</dbReference>
<dbReference type="InterPro" id="IPR011013">
    <property type="entry name" value="Gal_mutarotase_sf_dom"/>
</dbReference>
<evidence type="ECO:0000256" key="4">
    <source>
        <dbReference type="SAM" id="SignalP"/>
    </source>
</evidence>
<evidence type="ECO:0000256" key="2">
    <source>
        <dbReference type="ARBA" id="ARBA00022729"/>
    </source>
</evidence>
<dbReference type="GO" id="GO:0030246">
    <property type="term" value="F:carbohydrate binding"/>
    <property type="evidence" value="ECO:0007669"/>
    <property type="project" value="InterPro"/>
</dbReference>
<dbReference type="OrthoDB" id="5980780at2759"/>
<comment type="caution">
    <text evidence="8">The sequence shown here is derived from an EMBL/GenBank/DDBJ whole genome shotgun (WGS) entry which is preliminary data.</text>
</comment>
<dbReference type="InterPro" id="IPR012970">
    <property type="entry name" value="Lyase_8_alpha_N"/>
</dbReference>
<comment type="similarity">
    <text evidence="1">Belongs to the polysaccharide lyase 8 family.</text>
</comment>
<dbReference type="Pfam" id="PF02884">
    <property type="entry name" value="Lyase_8_C"/>
    <property type="match status" value="1"/>
</dbReference>
<dbReference type="GO" id="GO:0005975">
    <property type="term" value="P:carbohydrate metabolic process"/>
    <property type="evidence" value="ECO:0007669"/>
    <property type="project" value="InterPro"/>
</dbReference>
<dbReference type="GO" id="GO:0005576">
    <property type="term" value="C:extracellular region"/>
    <property type="evidence" value="ECO:0007669"/>
    <property type="project" value="InterPro"/>
</dbReference>
<evidence type="ECO:0000259" key="6">
    <source>
        <dbReference type="Pfam" id="PF02884"/>
    </source>
</evidence>
<evidence type="ECO:0000256" key="3">
    <source>
        <dbReference type="ARBA" id="ARBA00023239"/>
    </source>
</evidence>
<name>A0A9P7G7A5_9AGAR</name>
<dbReference type="Gene3D" id="2.70.98.10">
    <property type="match status" value="1"/>
</dbReference>
<evidence type="ECO:0008006" key="10">
    <source>
        <dbReference type="Google" id="ProtNLM"/>
    </source>
</evidence>
<dbReference type="Pfam" id="PF02278">
    <property type="entry name" value="Lyase_8"/>
    <property type="match status" value="1"/>
</dbReference>
<dbReference type="InterPro" id="IPR014718">
    <property type="entry name" value="GH-type_carb-bd"/>
</dbReference>
<keyword evidence="2 4" id="KW-0732">Signal</keyword>
<reference evidence="8" key="2">
    <citation type="submission" date="2021-10" db="EMBL/GenBank/DDBJ databases">
        <title>Phylogenomics reveals ancestral predisposition of the termite-cultivated fungus Termitomyces towards a domesticated lifestyle.</title>
        <authorList>
            <person name="Auxier B."/>
            <person name="Grum-Grzhimaylo A."/>
            <person name="Cardenas M.E."/>
            <person name="Lodge J.D."/>
            <person name="Laessoe T."/>
            <person name="Pedersen O."/>
            <person name="Smith M.E."/>
            <person name="Kuyper T.W."/>
            <person name="Franco-Molano E.A."/>
            <person name="Baroni T.J."/>
            <person name="Aanen D.K."/>
        </authorList>
    </citation>
    <scope>NUCLEOTIDE SEQUENCE</scope>
    <source>
        <strain evidence="8">AP01</strain>
        <tissue evidence="8">Mycelium</tissue>
    </source>
</reference>
<dbReference type="PANTHER" id="PTHR38481:SF1">
    <property type="entry name" value="HYALURONATE LYASE"/>
    <property type="match status" value="1"/>
</dbReference>
<dbReference type="Gene3D" id="2.60.220.10">
    <property type="entry name" value="Polysaccharide lyase family 8-like, C-terminal"/>
    <property type="match status" value="1"/>
</dbReference>
<keyword evidence="9" id="KW-1185">Reference proteome</keyword>
<feature type="domain" description="Polysaccharide lyase 8 N-terminal alpha-helical" evidence="7">
    <location>
        <begin position="216"/>
        <end position="315"/>
    </location>
</feature>
<dbReference type="SUPFAM" id="SSF49863">
    <property type="entry name" value="Hyaluronate lyase-like, C-terminal domain"/>
    <property type="match status" value="1"/>
</dbReference>
<dbReference type="InterPro" id="IPR038970">
    <property type="entry name" value="Lyase_8"/>
</dbReference>
<evidence type="ECO:0000259" key="7">
    <source>
        <dbReference type="Pfam" id="PF08124"/>
    </source>
</evidence>
<dbReference type="PANTHER" id="PTHR38481">
    <property type="entry name" value="HYALURONATE LYASE"/>
    <property type="match status" value="1"/>
</dbReference>
<protein>
    <recommendedName>
        <fullName evidence="10">Polysaccharide lyase family 8 protein</fullName>
    </recommendedName>
</protein>
<dbReference type="Pfam" id="PF08124">
    <property type="entry name" value="Lyase_8_N"/>
    <property type="match status" value="1"/>
</dbReference>
<feature type="signal peptide" evidence="4">
    <location>
        <begin position="1"/>
        <end position="24"/>
    </location>
</feature>
<accession>A0A9P7G7A5</accession>
<evidence type="ECO:0000313" key="8">
    <source>
        <dbReference type="EMBL" id="KAG5641787.1"/>
    </source>
</evidence>
<dbReference type="SUPFAM" id="SSF48230">
    <property type="entry name" value="Chondroitin AC/alginate lyase"/>
    <property type="match status" value="1"/>
</dbReference>
<evidence type="ECO:0000259" key="5">
    <source>
        <dbReference type="Pfam" id="PF02278"/>
    </source>
</evidence>
<gene>
    <name evidence="8" type="ORF">DXG03_004191</name>
</gene>
<sequence length="768" mass="82615">MKNFNFLSLILLGLTSTLLTSTLATHVADPLPGVDIPILRYLLPQTSASTTTTKLASTTTSAAPTSTPSSVFQQDFETILARRLPLIVSSLLSNSIKGIPGWLTSLGPNGQWPQSQVDYTTGCAARRANWPAQTHWQRIILLAAAWHGGLPGAEKYVKDPAVRASISSAMGYWFSRDITNLACVDTGGTPACPCTNADNTLCYSYFGKYINGLGYLTGANTLDVASVGIDYSLLTGNETVITDAYHRIHDELAIMNVALEDGIRADGSFGQHDGVLYNGNYGKDFVNDILALEIEAAGTQFAANETGKAAFATLIAGDRWMIYSNVAQNVLHWDFAVLGRFISFPVIDKQATASINVNLSQVQQLGQLWNSNPLISFATSLSAAAPNANAGGLTGQKVFFNNDYVVHRGSNYVATLKMVSPRTQNSECVNGQNPFGFHLADGAFRNYIRGDEYEDIAASWDWNLIPGITVDYGATPLQCATANFSTTEPFVGGVSTGSVGIAAMRFANPLTKNFSFQKAWFFLADDVQHVMISNISSKTNATVYSVLDQRRQSGGFVFKNATLRYSKVQTLYHGNVGYVVPVTKATTLLAETASKTGNWSNIGTSTQPPTTVNLFTARLQHLSINTPVSYTAFPGVDQATFTRKANALRLESVRNDASVSALFDYAHNTALVVFWDVNGGSSTFDPSAWCSFTITASGNAAIIYNVNTGEVTVSDPSQTLSSVKVTIKLALGKKLPALPFWDKLTSRTLTFTLPQGGLGGSSVTQKIK</sequence>
<dbReference type="GO" id="GO:0016837">
    <property type="term" value="F:carbon-oxygen lyase activity, acting on polysaccharides"/>
    <property type="evidence" value="ECO:0007669"/>
    <property type="project" value="UniProtKB-ARBA"/>
</dbReference>